<organism evidence="1 2">
    <name type="scientific">Zingiber officinale</name>
    <name type="common">Ginger</name>
    <name type="synonym">Amomum zingiber</name>
    <dbReference type="NCBI Taxonomy" id="94328"/>
    <lineage>
        <taxon>Eukaryota</taxon>
        <taxon>Viridiplantae</taxon>
        <taxon>Streptophyta</taxon>
        <taxon>Embryophyta</taxon>
        <taxon>Tracheophyta</taxon>
        <taxon>Spermatophyta</taxon>
        <taxon>Magnoliopsida</taxon>
        <taxon>Liliopsida</taxon>
        <taxon>Zingiberales</taxon>
        <taxon>Zingiberaceae</taxon>
        <taxon>Zingiber</taxon>
    </lineage>
</organism>
<protein>
    <submittedName>
        <fullName evidence="1">Uncharacterized protein</fullName>
    </submittedName>
</protein>
<evidence type="ECO:0000313" key="2">
    <source>
        <dbReference type="Proteomes" id="UP000734854"/>
    </source>
</evidence>
<reference evidence="1 2" key="1">
    <citation type="submission" date="2020-08" db="EMBL/GenBank/DDBJ databases">
        <title>Plant Genome Project.</title>
        <authorList>
            <person name="Zhang R.-G."/>
        </authorList>
    </citation>
    <scope>NUCLEOTIDE SEQUENCE [LARGE SCALE GENOMIC DNA]</scope>
    <source>
        <tissue evidence="1">Rhizome</tissue>
    </source>
</reference>
<comment type="caution">
    <text evidence="1">The sequence shown here is derived from an EMBL/GenBank/DDBJ whole genome shotgun (WGS) entry which is preliminary data.</text>
</comment>
<dbReference type="EMBL" id="JACMSC010000007">
    <property type="protein sequence ID" value="KAG6516160.1"/>
    <property type="molecule type" value="Genomic_DNA"/>
</dbReference>
<sequence>MAVRVRAEAARDKVERCLRWGSKAHSGCLSLSWHQSMWRSFEDRLTLPVDTYGRTQFPLENLAQAMEHEAMGNSSSAFECYQKAVDISPAIALELI</sequence>
<dbReference type="Proteomes" id="UP000734854">
    <property type="component" value="Unassembled WGS sequence"/>
</dbReference>
<evidence type="ECO:0000313" key="1">
    <source>
        <dbReference type="EMBL" id="KAG6516160.1"/>
    </source>
</evidence>
<name>A0A8J5GXQ2_ZINOF</name>
<gene>
    <name evidence="1" type="ORF">ZIOFF_026609</name>
</gene>
<proteinExistence type="predicted"/>
<accession>A0A8J5GXQ2</accession>
<keyword evidence="2" id="KW-1185">Reference proteome</keyword>
<dbReference type="AlphaFoldDB" id="A0A8J5GXQ2"/>